<feature type="compositionally biased region" description="Low complexity" evidence="1">
    <location>
        <begin position="222"/>
        <end position="244"/>
    </location>
</feature>
<sequence length="379" mass="37800">MRLSVPGVRVAAVLLLVAVLTACGLPRPFRHQAYAPDGNPLVTLRSGVGVTVRPVLGAAPPLDRLIAEDVADRLRARGIPAAAGHSAPGSAAGLVLLGWLLRQTDEAAAGADRTRVTVRWSLLDPEGDLVGEATRTLAVPTALWATPGPDAAALVARDSARALTALVAAGDGGGVATGPVPDGAQGAAAAAPDPTAPPGGDGAAETVASDEGGGAEGGGKADAGAATRGPAPGTVPDRPAAPTDRPARAARRPSDLVMAPPEVTRAPGDGKAALERALTRLFRQNGVRITDAPGSERLTVRGAVEVLPAGAAGQEQVSIVWQVLDADGVVLGEVNQQNTIPRGSLDGRWGDVAALIAEGAAMGVGEILVRKGIVSPADS</sequence>
<evidence type="ECO:0000256" key="1">
    <source>
        <dbReference type="SAM" id="MobiDB-lite"/>
    </source>
</evidence>
<evidence type="ECO:0000313" key="3">
    <source>
        <dbReference type="Proteomes" id="UP000555728"/>
    </source>
</evidence>
<keyword evidence="3" id="KW-1185">Reference proteome</keyword>
<proteinExistence type="predicted"/>
<dbReference type="RefSeq" id="WP_184437015.1">
    <property type="nucleotide sequence ID" value="NZ_JACIGI010000034.1"/>
</dbReference>
<comment type="caution">
    <text evidence="2">The sequence shown here is derived from an EMBL/GenBank/DDBJ whole genome shotgun (WGS) entry which is preliminary data.</text>
</comment>
<dbReference type="Proteomes" id="UP000555728">
    <property type="component" value="Unassembled WGS sequence"/>
</dbReference>
<accession>A0A7W6S1V9</accession>
<feature type="compositionally biased region" description="Gly residues" evidence="1">
    <location>
        <begin position="211"/>
        <end position="221"/>
    </location>
</feature>
<gene>
    <name evidence="2" type="ORF">GGD88_003105</name>
</gene>
<organism evidence="2 3">
    <name type="scientific">Roseospira goensis</name>
    <dbReference type="NCBI Taxonomy" id="391922"/>
    <lineage>
        <taxon>Bacteria</taxon>
        <taxon>Pseudomonadati</taxon>
        <taxon>Pseudomonadota</taxon>
        <taxon>Alphaproteobacteria</taxon>
        <taxon>Rhodospirillales</taxon>
        <taxon>Rhodospirillaceae</taxon>
        <taxon>Roseospira</taxon>
    </lineage>
</organism>
<dbReference type="PROSITE" id="PS51257">
    <property type="entry name" value="PROKAR_LIPOPROTEIN"/>
    <property type="match status" value="1"/>
</dbReference>
<dbReference type="EMBL" id="JACIGI010000034">
    <property type="protein sequence ID" value="MBB4287358.1"/>
    <property type="molecule type" value="Genomic_DNA"/>
</dbReference>
<dbReference type="AlphaFoldDB" id="A0A7W6S1V9"/>
<name>A0A7W6S1V9_9PROT</name>
<feature type="compositionally biased region" description="Low complexity" evidence="1">
    <location>
        <begin position="177"/>
        <end position="193"/>
    </location>
</feature>
<feature type="region of interest" description="Disordered" evidence="1">
    <location>
        <begin position="177"/>
        <end position="268"/>
    </location>
</feature>
<reference evidence="2 3" key="1">
    <citation type="submission" date="2020-08" db="EMBL/GenBank/DDBJ databases">
        <title>Genome sequencing of Purple Non-Sulfur Bacteria from various extreme environments.</title>
        <authorList>
            <person name="Mayer M."/>
        </authorList>
    </citation>
    <scope>NUCLEOTIDE SEQUENCE [LARGE SCALE GENOMIC DNA]</scope>
    <source>
        <strain evidence="2 3">JA135</strain>
    </source>
</reference>
<evidence type="ECO:0000313" key="2">
    <source>
        <dbReference type="EMBL" id="MBB4287358.1"/>
    </source>
</evidence>
<protein>
    <submittedName>
        <fullName evidence="2">Uncharacterized protein</fullName>
    </submittedName>
</protein>